<sequence>MTSLPNVILGPGPEAEFVLPVQRPTCENNVKALASNNVTCHEQWHSAMTYGQPRKKSIPPALTLCCFRLGQYSFHKGEQVEHEMCVKKKINYPALYLCKLARSRVLDSFSSELDS</sequence>
<proteinExistence type="predicted"/>
<accession>A0AAE0YDZ9</accession>
<protein>
    <submittedName>
        <fullName evidence="1">Uncharacterized protein</fullName>
    </submittedName>
</protein>
<dbReference type="EMBL" id="JAWDGP010006346">
    <property type="protein sequence ID" value="KAK3742577.1"/>
    <property type="molecule type" value="Genomic_DNA"/>
</dbReference>
<dbReference type="Proteomes" id="UP001283361">
    <property type="component" value="Unassembled WGS sequence"/>
</dbReference>
<reference evidence="1" key="1">
    <citation type="journal article" date="2023" name="G3 (Bethesda)">
        <title>A reference genome for the long-term kleptoplast-retaining sea slug Elysia crispata morphotype clarki.</title>
        <authorList>
            <person name="Eastman K.E."/>
            <person name="Pendleton A.L."/>
            <person name="Shaikh M.A."/>
            <person name="Suttiyut T."/>
            <person name="Ogas R."/>
            <person name="Tomko P."/>
            <person name="Gavelis G."/>
            <person name="Widhalm J.R."/>
            <person name="Wisecaver J.H."/>
        </authorList>
    </citation>
    <scope>NUCLEOTIDE SEQUENCE</scope>
    <source>
        <strain evidence="1">ECLA1</strain>
    </source>
</reference>
<evidence type="ECO:0000313" key="1">
    <source>
        <dbReference type="EMBL" id="KAK3742577.1"/>
    </source>
</evidence>
<organism evidence="1 2">
    <name type="scientific">Elysia crispata</name>
    <name type="common">lettuce slug</name>
    <dbReference type="NCBI Taxonomy" id="231223"/>
    <lineage>
        <taxon>Eukaryota</taxon>
        <taxon>Metazoa</taxon>
        <taxon>Spiralia</taxon>
        <taxon>Lophotrochozoa</taxon>
        <taxon>Mollusca</taxon>
        <taxon>Gastropoda</taxon>
        <taxon>Heterobranchia</taxon>
        <taxon>Euthyneura</taxon>
        <taxon>Panpulmonata</taxon>
        <taxon>Sacoglossa</taxon>
        <taxon>Placobranchoidea</taxon>
        <taxon>Plakobranchidae</taxon>
        <taxon>Elysia</taxon>
    </lineage>
</organism>
<keyword evidence="2" id="KW-1185">Reference proteome</keyword>
<evidence type="ECO:0000313" key="2">
    <source>
        <dbReference type="Proteomes" id="UP001283361"/>
    </source>
</evidence>
<dbReference type="AlphaFoldDB" id="A0AAE0YDZ9"/>
<comment type="caution">
    <text evidence="1">The sequence shown here is derived from an EMBL/GenBank/DDBJ whole genome shotgun (WGS) entry which is preliminary data.</text>
</comment>
<name>A0AAE0YDZ9_9GAST</name>
<gene>
    <name evidence="1" type="ORF">RRG08_023410</name>
</gene>